<organism evidence="15 16">
    <name type="scientific">Eiseniibacteriota bacterium</name>
    <dbReference type="NCBI Taxonomy" id="2212470"/>
    <lineage>
        <taxon>Bacteria</taxon>
        <taxon>Candidatus Eiseniibacteriota</taxon>
    </lineage>
</organism>
<evidence type="ECO:0000256" key="12">
    <source>
        <dbReference type="SAM" id="MobiDB-lite"/>
    </source>
</evidence>
<keyword evidence="4 10" id="KW-0812">Transmembrane</keyword>
<keyword evidence="9 10" id="KW-0998">Cell outer membrane</keyword>
<evidence type="ECO:0000313" key="16">
    <source>
        <dbReference type="Proteomes" id="UP000580839"/>
    </source>
</evidence>
<dbReference type="Pfam" id="PF13620">
    <property type="entry name" value="CarboxypepD_reg"/>
    <property type="match status" value="1"/>
</dbReference>
<dbReference type="InterPro" id="IPR037066">
    <property type="entry name" value="Plug_dom_sf"/>
</dbReference>
<comment type="caution">
    <text evidence="15">The sequence shown here is derived from an EMBL/GenBank/DDBJ whole genome shotgun (WGS) entry which is preliminary data.</text>
</comment>
<dbReference type="InterPro" id="IPR000531">
    <property type="entry name" value="Beta-barrel_TonB"/>
</dbReference>
<dbReference type="PROSITE" id="PS52016">
    <property type="entry name" value="TONB_DEPENDENT_REC_3"/>
    <property type="match status" value="1"/>
</dbReference>
<accession>A0A849SLJ0</accession>
<evidence type="ECO:0000259" key="13">
    <source>
        <dbReference type="Pfam" id="PF00593"/>
    </source>
</evidence>
<evidence type="ECO:0000256" key="6">
    <source>
        <dbReference type="ARBA" id="ARBA00023077"/>
    </source>
</evidence>
<evidence type="ECO:0000256" key="5">
    <source>
        <dbReference type="ARBA" id="ARBA00022729"/>
    </source>
</evidence>
<dbReference type="AlphaFoldDB" id="A0A849SLJ0"/>
<comment type="similarity">
    <text evidence="10 11">Belongs to the TonB-dependent receptor family.</text>
</comment>
<dbReference type="GO" id="GO:0009279">
    <property type="term" value="C:cell outer membrane"/>
    <property type="evidence" value="ECO:0007669"/>
    <property type="project" value="UniProtKB-SubCell"/>
</dbReference>
<feature type="domain" description="TonB-dependent receptor-like beta-barrel" evidence="13">
    <location>
        <begin position="375"/>
        <end position="790"/>
    </location>
</feature>
<proteinExistence type="inferred from homology"/>
<dbReference type="GO" id="GO:0044718">
    <property type="term" value="P:siderophore transmembrane transport"/>
    <property type="evidence" value="ECO:0007669"/>
    <property type="project" value="TreeGrafter"/>
</dbReference>
<evidence type="ECO:0000256" key="10">
    <source>
        <dbReference type="PROSITE-ProRule" id="PRU01360"/>
    </source>
</evidence>
<dbReference type="Pfam" id="PF00593">
    <property type="entry name" value="TonB_dep_Rec_b-barrel"/>
    <property type="match status" value="1"/>
</dbReference>
<dbReference type="PANTHER" id="PTHR30069:SF29">
    <property type="entry name" value="HEMOGLOBIN AND HEMOGLOBIN-HAPTOGLOBIN-BINDING PROTEIN 1-RELATED"/>
    <property type="match status" value="1"/>
</dbReference>
<keyword evidence="5" id="KW-0732">Signal</keyword>
<feature type="compositionally biased region" description="Basic and acidic residues" evidence="12">
    <location>
        <begin position="741"/>
        <end position="757"/>
    </location>
</feature>
<dbReference type="PANTHER" id="PTHR30069">
    <property type="entry name" value="TONB-DEPENDENT OUTER MEMBRANE RECEPTOR"/>
    <property type="match status" value="1"/>
</dbReference>
<dbReference type="Gene3D" id="2.60.40.1120">
    <property type="entry name" value="Carboxypeptidase-like, regulatory domain"/>
    <property type="match status" value="1"/>
</dbReference>
<evidence type="ECO:0000256" key="8">
    <source>
        <dbReference type="ARBA" id="ARBA00023170"/>
    </source>
</evidence>
<dbReference type="Gene3D" id="2.170.130.10">
    <property type="entry name" value="TonB-dependent receptor, plug domain"/>
    <property type="match status" value="1"/>
</dbReference>
<feature type="region of interest" description="Disordered" evidence="12">
    <location>
        <begin position="736"/>
        <end position="759"/>
    </location>
</feature>
<evidence type="ECO:0000256" key="3">
    <source>
        <dbReference type="ARBA" id="ARBA00022452"/>
    </source>
</evidence>
<evidence type="ECO:0000256" key="11">
    <source>
        <dbReference type="RuleBase" id="RU003357"/>
    </source>
</evidence>
<comment type="subcellular location">
    <subcellularLocation>
        <location evidence="1 10">Cell outer membrane</location>
        <topology evidence="1 10">Multi-pass membrane protein</topology>
    </subcellularLocation>
</comment>
<evidence type="ECO:0000259" key="14">
    <source>
        <dbReference type="Pfam" id="PF07715"/>
    </source>
</evidence>
<dbReference type="SUPFAM" id="SSF49464">
    <property type="entry name" value="Carboxypeptidase regulatory domain-like"/>
    <property type="match status" value="1"/>
</dbReference>
<evidence type="ECO:0000256" key="4">
    <source>
        <dbReference type="ARBA" id="ARBA00022692"/>
    </source>
</evidence>
<keyword evidence="2 10" id="KW-0813">Transport</keyword>
<keyword evidence="6 11" id="KW-0798">TonB box</keyword>
<keyword evidence="3 10" id="KW-1134">Transmembrane beta strand</keyword>
<dbReference type="InterPro" id="IPR036942">
    <property type="entry name" value="Beta-barrel_TonB_sf"/>
</dbReference>
<dbReference type="InterPro" id="IPR008969">
    <property type="entry name" value="CarboxyPept-like_regulatory"/>
</dbReference>
<evidence type="ECO:0000256" key="2">
    <source>
        <dbReference type="ARBA" id="ARBA00022448"/>
    </source>
</evidence>
<gene>
    <name evidence="15" type="ORF">HOP12_04705</name>
</gene>
<keyword evidence="7 10" id="KW-0472">Membrane</keyword>
<dbReference type="SUPFAM" id="SSF56935">
    <property type="entry name" value="Porins"/>
    <property type="match status" value="1"/>
</dbReference>
<reference evidence="15 16" key="1">
    <citation type="submission" date="2020-04" db="EMBL/GenBank/DDBJ databases">
        <title>Metagenomic profiling of ammonia- and methane-oxidizing microorganisms in a Dutch drinking water treatment plant.</title>
        <authorList>
            <person name="Poghosyan L."/>
            <person name="Leucker S."/>
        </authorList>
    </citation>
    <scope>NUCLEOTIDE SEQUENCE [LARGE SCALE GENOMIC DNA]</scope>
    <source>
        <strain evidence="15">S-RSF-IL-03</strain>
    </source>
</reference>
<dbReference type="InterPro" id="IPR012910">
    <property type="entry name" value="Plug_dom"/>
</dbReference>
<dbReference type="GO" id="GO:0015344">
    <property type="term" value="F:siderophore uptake transmembrane transporter activity"/>
    <property type="evidence" value="ECO:0007669"/>
    <property type="project" value="TreeGrafter"/>
</dbReference>
<dbReference type="EMBL" id="JABFRW010000051">
    <property type="protein sequence ID" value="NOT33454.1"/>
    <property type="molecule type" value="Genomic_DNA"/>
</dbReference>
<evidence type="ECO:0000256" key="7">
    <source>
        <dbReference type="ARBA" id="ARBA00023136"/>
    </source>
</evidence>
<dbReference type="Proteomes" id="UP000580839">
    <property type="component" value="Unassembled WGS sequence"/>
</dbReference>
<dbReference type="Gene3D" id="2.40.170.20">
    <property type="entry name" value="TonB-dependent receptor, beta-barrel domain"/>
    <property type="match status" value="1"/>
</dbReference>
<dbReference type="InterPro" id="IPR039426">
    <property type="entry name" value="TonB-dep_rcpt-like"/>
</dbReference>
<evidence type="ECO:0000256" key="1">
    <source>
        <dbReference type="ARBA" id="ARBA00004571"/>
    </source>
</evidence>
<evidence type="ECO:0000256" key="9">
    <source>
        <dbReference type="ARBA" id="ARBA00023237"/>
    </source>
</evidence>
<name>A0A849SLJ0_UNCEI</name>
<keyword evidence="8 15" id="KW-0675">Receptor</keyword>
<feature type="domain" description="TonB-dependent receptor plug" evidence="14">
    <location>
        <begin position="128"/>
        <end position="220"/>
    </location>
</feature>
<protein>
    <submittedName>
        <fullName evidence="15">TonB-dependent receptor</fullName>
    </submittedName>
</protein>
<sequence length="902" mass="98975">MLPLRLRLAAAVCMLAVAVVPWLAVAGTTGKVSGRVVDPAGKPLLAVNVILVGARLGAVSDESGEFSILNVPPGTYDLKASLIGRQSMTLTGLVVSADRTSKADLTLREQAVGLEEIVVTAKRPVVESDLTSTRFIVRAEEIAKLPVQDLQELVNLQAGVVDGHVRGGRTGEVQYQVNGVSVNNLYDNSAGIKLDRSLLQEVQVISGTFDAEYGQALSGVVNAVLKSGSDRFEWNAELYAGDYLFDGGRETAPGHVPGDRLVSDSFRPISTHNMQASVSGPSGLSQTTFLVSGRWFVNRDYLRGSRYFLPTDQNDFQNQILHPNGDGLTQSLGYSKEWSGLAKLTNKHWSSVTMSYEALFNAIEGRRGGHEGGGTFRWRYNPDGMKTQHTLNLVHGFDWTQRLSKNSFYNLTWRQNRVDYTDWAYEDVFDPRYDAAGAPQSDPSFENDAYIQGVDLGRFEQNTDAWIAKASATSQIHRYHLVKVGGEIQRPRVRFGAPGTLTFGTVDGREQMIRHIDEPPDYPGVYTYNPVLASAFAQDQVEWRDLTVRAGLRFEFFDARSTIPSDLANPANSIQGAPQSVPKATTNRMSFSPRVGISYPVGARAAVFFSYGHFYQLPGLGQIFGNADYSILENLQAGDVRFGVLGNPDIKPERTVQYEFGYKHAITSDLGLDFTAFYKDIRDLLGVEFVDTYAASEYARLTNVDFGNVLGLTLALDQRAVGPLSATMDYTWQVAEGNASDPRETATRAENGEDPRPRLVPLNWDQRHTLNLTFTLSNPDRYTAAAIVRVVSGQPYTPEITTGFGGGLEANSGRKPNGMLIDVRGEHFLSTRRGVRMFARVFNLFDTRIYNGFVFADTGSPDYSRTPGANRAALADPLRFYSPRRVEVGLTASGFLGGGGAK</sequence>
<evidence type="ECO:0000313" key="15">
    <source>
        <dbReference type="EMBL" id="NOT33454.1"/>
    </source>
</evidence>
<dbReference type="Pfam" id="PF07715">
    <property type="entry name" value="Plug"/>
    <property type="match status" value="1"/>
</dbReference>